<evidence type="ECO:0000256" key="9">
    <source>
        <dbReference type="ARBA" id="ARBA00022723"/>
    </source>
</evidence>
<dbReference type="CDD" id="cd06223">
    <property type="entry name" value="PRTases_typeI"/>
    <property type="match status" value="1"/>
</dbReference>
<comment type="similarity">
    <text evidence="4">Belongs to the TRAPPC11 family.</text>
</comment>
<dbReference type="SUPFAM" id="SSF53271">
    <property type="entry name" value="PRTase-like"/>
    <property type="match status" value="2"/>
</dbReference>
<comment type="catalytic activity">
    <reaction evidence="17">
        <text>D-ribose 5-phosphate + ATP = 5-phospho-alpha-D-ribose 1-diphosphate + AMP + H(+)</text>
        <dbReference type="Rhea" id="RHEA:15609"/>
        <dbReference type="ChEBI" id="CHEBI:15378"/>
        <dbReference type="ChEBI" id="CHEBI:30616"/>
        <dbReference type="ChEBI" id="CHEBI:58017"/>
        <dbReference type="ChEBI" id="CHEBI:78346"/>
        <dbReference type="ChEBI" id="CHEBI:456215"/>
        <dbReference type="EC" id="2.7.6.1"/>
    </reaction>
</comment>
<evidence type="ECO:0000256" key="1">
    <source>
        <dbReference type="ARBA" id="ARBA00001995"/>
    </source>
</evidence>
<dbReference type="InterPro" id="IPR029099">
    <property type="entry name" value="Pribosyltran_N"/>
</dbReference>
<keyword evidence="11" id="KW-0547">Nucleotide-binding</keyword>
<keyword evidence="9" id="KW-0479">Metal-binding</keyword>
<evidence type="ECO:0000256" key="13">
    <source>
        <dbReference type="ARBA" id="ARBA00022840"/>
    </source>
</evidence>
<comment type="similarity">
    <text evidence="3">Belongs to the ribose-phosphate pyrophosphokinase family.</text>
</comment>
<evidence type="ECO:0000256" key="8">
    <source>
        <dbReference type="ARBA" id="ARBA00022679"/>
    </source>
</evidence>
<keyword evidence="15" id="KW-0931">ER-Golgi transport</keyword>
<evidence type="ECO:0000256" key="11">
    <source>
        <dbReference type="ARBA" id="ARBA00022741"/>
    </source>
</evidence>
<evidence type="ECO:0000259" key="19">
    <source>
        <dbReference type="Pfam" id="PF11817"/>
    </source>
</evidence>
<name>A0AAV5EI42_ELECO</name>
<dbReference type="GO" id="GO:0009165">
    <property type="term" value="P:nucleotide biosynthetic process"/>
    <property type="evidence" value="ECO:0007669"/>
    <property type="project" value="UniProtKB-KW"/>
</dbReference>
<evidence type="ECO:0000256" key="12">
    <source>
        <dbReference type="ARBA" id="ARBA00022777"/>
    </source>
</evidence>
<comment type="caution">
    <text evidence="22">The sequence shown here is derived from an EMBL/GenBank/DDBJ whole genome shotgun (WGS) entry which is preliminary data.</text>
</comment>
<evidence type="ECO:0000256" key="16">
    <source>
        <dbReference type="ARBA" id="ARBA00023034"/>
    </source>
</evidence>
<reference evidence="22" key="1">
    <citation type="journal article" date="2018" name="DNA Res.">
        <title>Multiple hybrid de novo genome assembly of finger millet, an orphan allotetraploid crop.</title>
        <authorList>
            <person name="Hatakeyama M."/>
            <person name="Aluri S."/>
            <person name="Balachadran M.T."/>
            <person name="Sivarajan S.R."/>
            <person name="Patrignani A."/>
            <person name="Gruter S."/>
            <person name="Poveda L."/>
            <person name="Shimizu-Inatsugi R."/>
            <person name="Baeten J."/>
            <person name="Francoijs K.J."/>
            <person name="Nataraja K.N."/>
            <person name="Reddy Y.A.N."/>
            <person name="Phadnis S."/>
            <person name="Ravikumar R.L."/>
            <person name="Schlapbach R."/>
            <person name="Sreeman S.M."/>
            <person name="Shimizu K.K."/>
        </authorList>
    </citation>
    <scope>NUCLEOTIDE SEQUENCE</scope>
</reference>
<evidence type="ECO:0000256" key="14">
    <source>
        <dbReference type="ARBA" id="ARBA00022842"/>
    </source>
</evidence>
<gene>
    <name evidence="22" type="primary">gb09557</name>
    <name evidence="22" type="ORF">PR202_gb09557</name>
</gene>
<sequence length="1151" mass="128775">MIATSTRLPPTQRLVEIKAVAEQFHFKISTLLLHAGKVVEAITWFRKHTRSYERVVGIPEVAFLHWEWFSRQFLVFGELLETTSASVPDSLSPRFGTADNALTEWEFQPSYYYQLAATYLREKRYAIECSTVNLTAEVNGIPESVMPSVYVGQYVRLFEQGDTVSVLPLSDMEYTSYALSEAERFQDSYEIIALFRKAYESFQSLGATRMASACSCGMAIEYYAAGDFSNAKQLFDGVAGLYRQEGWATLLWENLGYLRECSRKLNSPKDFVSYSLEMAALPCHYFLAVERKTEKIIARLDLQVLLPFSGERPYCRKLLTFWKENTQKELMMHLIMRWKSALPLDIDQISPLRIVLTASVAFHEQSVKPGSPVLEDSPLNSALPGQFVQAATSLTLFTNKWMRLTHEVKSEQSGKLECLSVKATINKHLVIYCQAESPASMEDFPLWKFEDQVETLPMKDHVLALSGQKLVQVEEPDAQVDLDLNSTGPALVGELFIVPVTILCKGHGIHSGELKINLVDARGGGLLMSPREAEESESHHVELLGVSTVSEDKESKEEVDNIKKIQYSFGVLSVPKLSVGDSWSCKLEIKWHRAKSVMLYVSLGYSLGSSEEAALHRLNVHRSLQIDGKIPLTVSHQFLRPFRREPLLLSGIRSSNDDEKICSLAMNESNMLVVNARNCTEVPLRLHSMTIEPSDDGKQLCSVQQISGITSEHAVIAPIEEYKTIFSVRPQEIKYSLVDSQNFVFSGAHNHAAFVLPKSDHIISHKLVPLGSGSQQLPKITVTSVRKYSGASPLHRSIKPTPPLASAQPCHSFRVPLSSPPPPPRKMEMVAASKQKVKKYIHLFYCSECEELAQKIAASSDAIELQSINWRSFDDGFPNLFINKAHEIRGQHVAFLASFSSPAVIFEQISVIFALPKLFIASFTLVLPFFPTGSFERVEEEGDVATAFTLARILSMIPKSRGGPTSVVIYDIHALQERFYFGDDVLPCFETGIPLLLQRLRQLPDPDNVTIAFPDDGAWKRFHKQLQHFPMIVCNKVREGDKRIVRIKEGNPEGRHVVIVDDLVQSGGTLRECQKVLAAHGASKVSAYVTHAVFPKQSYERFLTSNSAGPGDQFAYFWITDSCPHTVKAIAQQPPFEVLSLAGSIADALQI</sequence>
<feature type="domain" description="Ribose-phosphate pyrophosphokinase N-terminal" evidence="21">
    <location>
        <begin position="842"/>
        <end position="955"/>
    </location>
</feature>
<comment type="subcellular location">
    <subcellularLocation>
        <location evidence="2">Golgi apparatus</location>
        <location evidence="2">cis-Golgi network</location>
    </subcellularLocation>
</comment>
<dbReference type="PANTHER" id="PTHR14374:SF0">
    <property type="entry name" value="TRAFFICKING PROTEIN PARTICLE COMPLEX SUBUNIT 11"/>
    <property type="match status" value="1"/>
</dbReference>
<dbReference type="InterPro" id="IPR025876">
    <property type="entry name" value="TRAPPC11_C"/>
</dbReference>
<evidence type="ECO:0000256" key="6">
    <source>
        <dbReference type="ARBA" id="ARBA00021520"/>
    </source>
</evidence>
<keyword evidence="12" id="KW-0418">Kinase</keyword>
<evidence type="ECO:0000313" key="23">
    <source>
        <dbReference type="Proteomes" id="UP001054889"/>
    </source>
</evidence>
<evidence type="ECO:0000313" key="22">
    <source>
        <dbReference type="EMBL" id="GJN22028.1"/>
    </source>
</evidence>
<evidence type="ECO:0000256" key="17">
    <source>
        <dbReference type="ARBA" id="ARBA00049535"/>
    </source>
</evidence>
<dbReference type="InterPro" id="IPR000836">
    <property type="entry name" value="PRTase_dom"/>
</dbReference>
<dbReference type="Pfam" id="PF13793">
    <property type="entry name" value="Pribosyltran_N"/>
    <property type="match status" value="1"/>
</dbReference>
<accession>A0AAV5EI42</accession>
<dbReference type="FunFam" id="3.40.50.2020:FF:000032">
    <property type="entry name" value="ribose-phosphate pyrophosphokinase 4"/>
    <property type="match status" value="1"/>
</dbReference>
<evidence type="ECO:0000256" key="4">
    <source>
        <dbReference type="ARBA" id="ARBA00007051"/>
    </source>
</evidence>
<reference evidence="22" key="2">
    <citation type="submission" date="2021-12" db="EMBL/GenBank/DDBJ databases">
        <title>Resequencing data analysis of finger millet.</title>
        <authorList>
            <person name="Hatakeyama M."/>
            <person name="Aluri S."/>
            <person name="Balachadran M.T."/>
            <person name="Sivarajan S.R."/>
            <person name="Poveda L."/>
            <person name="Shimizu-Inatsugi R."/>
            <person name="Schlapbach R."/>
            <person name="Sreeman S.M."/>
            <person name="Shimizu K.K."/>
        </authorList>
    </citation>
    <scope>NUCLEOTIDE SEQUENCE</scope>
</reference>
<keyword evidence="7" id="KW-0813">Transport</keyword>
<evidence type="ECO:0000256" key="7">
    <source>
        <dbReference type="ARBA" id="ARBA00022448"/>
    </source>
</evidence>
<feature type="domain" description="Trafficking protein particle complex subunit 11" evidence="19">
    <location>
        <begin position="13"/>
        <end position="280"/>
    </location>
</feature>
<dbReference type="Pfam" id="PF11817">
    <property type="entry name" value="Foie-gras_1"/>
    <property type="match status" value="1"/>
</dbReference>
<proteinExistence type="inferred from homology"/>
<comment type="function">
    <text evidence="1">Involved in endoplasmic reticulum to Golgi apparatus trafficking at a very early stage.</text>
</comment>
<dbReference type="PANTHER" id="PTHR14374">
    <property type="entry name" value="FOIE GRAS"/>
    <property type="match status" value="1"/>
</dbReference>
<evidence type="ECO:0000259" key="21">
    <source>
        <dbReference type="Pfam" id="PF13793"/>
    </source>
</evidence>
<evidence type="ECO:0000256" key="3">
    <source>
        <dbReference type="ARBA" id="ARBA00006478"/>
    </source>
</evidence>
<evidence type="ECO:0000259" key="18">
    <source>
        <dbReference type="Pfam" id="PF00156"/>
    </source>
</evidence>
<dbReference type="InterPro" id="IPR029057">
    <property type="entry name" value="PRTase-like"/>
</dbReference>
<evidence type="ECO:0000256" key="5">
    <source>
        <dbReference type="ARBA" id="ARBA00013247"/>
    </source>
</evidence>
<dbReference type="Proteomes" id="UP001054889">
    <property type="component" value="Unassembled WGS sequence"/>
</dbReference>
<keyword evidence="10" id="KW-0545">Nucleotide biosynthesis</keyword>
<keyword evidence="8" id="KW-0808">Transferase</keyword>
<evidence type="ECO:0000256" key="15">
    <source>
        <dbReference type="ARBA" id="ARBA00022892"/>
    </source>
</evidence>
<dbReference type="EC" id="2.7.6.1" evidence="5"/>
<dbReference type="GO" id="GO:0016192">
    <property type="term" value="P:vesicle-mediated transport"/>
    <property type="evidence" value="ECO:0007669"/>
    <property type="project" value="UniProtKB-KW"/>
</dbReference>
<dbReference type="GO" id="GO:0046872">
    <property type="term" value="F:metal ion binding"/>
    <property type="evidence" value="ECO:0007669"/>
    <property type="project" value="UniProtKB-KW"/>
</dbReference>
<protein>
    <recommendedName>
        <fullName evidence="6">Trafficking protein particle complex subunit 11</fullName>
        <ecNumber evidence="5">2.7.6.1</ecNumber>
    </recommendedName>
</protein>
<dbReference type="AlphaFoldDB" id="A0AAV5EI42"/>
<dbReference type="Pfam" id="PF00156">
    <property type="entry name" value="Pribosyltran"/>
    <property type="match status" value="1"/>
</dbReference>
<keyword evidence="13" id="KW-0067">ATP-binding</keyword>
<dbReference type="GO" id="GO:0004749">
    <property type="term" value="F:ribose phosphate diphosphokinase activity"/>
    <property type="evidence" value="ECO:0007669"/>
    <property type="project" value="UniProtKB-EC"/>
</dbReference>
<keyword evidence="14" id="KW-0460">Magnesium</keyword>
<evidence type="ECO:0000259" key="20">
    <source>
        <dbReference type="Pfam" id="PF12742"/>
    </source>
</evidence>
<dbReference type="FunFam" id="3.40.50.2020:FF:000034">
    <property type="entry name" value="Ribose-phosphate pyrophosphokinase 4"/>
    <property type="match status" value="1"/>
</dbReference>
<evidence type="ECO:0000256" key="2">
    <source>
        <dbReference type="ARBA" id="ARBA00004222"/>
    </source>
</evidence>
<keyword evidence="16" id="KW-0333">Golgi apparatus</keyword>
<evidence type="ECO:0000256" key="10">
    <source>
        <dbReference type="ARBA" id="ARBA00022727"/>
    </source>
</evidence>
<feature type="domain" description="Trafficking protein particle complex subunit 11 C-terminal" evidence="20">
    <location>
        <begin position="739"/>
        <end position="782"/>
    </location>
</feature>
<dbReference type="Pfam" id="PF12742">
    <property type="entry name" value="Gryzun-like"/>
    <property type="match status" value="1"/>
</dbReference>
<organism evidence="22 23">
    <name type="scientific">Eleusine coracana subsp. coracana</name>
    <dbReference type="NCBI Taxonomy" id="191504"/>
    <lineage>
        <taxon>Eukaryota</taxon>
        <taxon>Viridiplantae</taxon>
        <taxon>Streptophyta</taxon>
        <taxon>Embryophyta</taxon>
        <taxon>Tracheophyta</taxon>
        <taxon>Spermatophyta</taxon>
        <taxon>Magnoliopsida</taxon>
        <taxon>Liliopsida</taxon>
        <taxon>Poales</taxon>
        <taxon>Poaceae</taxon>
        <taxon>PACMAD clade</taxon>
        <taxon>Chloridoideae</taxon>
        <taxon>Cynodonteae</taxon>
        <taxon>Eleusininae</taxon>
        <taxon>Eleusine</taxon>
    </lineage>
</organism>
<dbReference type="GO" id="GO:0005794">
    <property type="term" value="C:Golgi apparatus"/>
    <property type="evidence" value="ECO:0007669"/>
    <property type="project" value="UniProtKB-SubCell"/>
</dbReference>
<dbReference type="GO" id="GO:0005524">
    <property type="term" value="F:ATP binding"/>
    <property type="evidence" value="ECO:0007669"/>
    <property type="project" value="UniProtKB-KW"/>
</dbReference>
<keyword evidence="23" id="KW-1185">Reference proteome</keyword>
<dbReference type="GO" id="GO:0016301">
    <property type="term" value="F:kinase activity"/>
    <property type="evidence" value="ECO:0007669"/>
    <property type="project" value="UniProtKB-KW"/>
</dbReference>
<dbReference type="EMBL" id="BQKI01000075">
    <property type="protein sequence ID" value="GJN22028.1"/>
    <property type="molecule type" value="Genomic_DNA"/>
</dbReference>
<feature type="domain" description="Phosphoribosyltransferase" evidence="18">
    <location>
        <begin position="1047"/>
        <end position="1092"/>
    </location>
</feature>
<dbReference type="SMART" id="SM01400">
    <property type="entry name" value="Pribosyltran_N"/>
    <property type="match status" value="1"/>
</dbReference>
<dbReference type="Gene3D" id="3.40.50.2020">
    <property type="match status" value="2"/>
</dbReference>
<dbReference type="InterPro" id="IPR021773">
    <property type="entry name" value="TPC11"/>
</dbReference>